<feature type="transmembrane region" description="Helical" evidence="1">
    <location>
        <begin position="40"/>
        <end position="61"/>
    </location>
</feature>
<keyword evidence="1" id="KW-0812">Transmembrane</keyword>
<dbReference type="EMBL" id="CP022385">
    <property type="protein sequence ID" value="ATA84822.1"/>
    <property type="molecule type" value="Genomic_DNA"/>
</dbReference>
<keyword evidence="1" id="KW-0472">Membrane</keyword>
<proteinExistence type="predicted"/>
<gene>
    <name evidence="2" type="ORF">CGC55_10015</name>
    <name evidence="3" type="ORF">NCTC11653_01290</name>
</gene>
<accession>A0AAX2IAC1</accession>
<dbReference type="Proteomes" id="UP000217301">
    <property type="component" value="Chromosome"/>
</dbReference>
<evidence type="ECO:0000313" key="4">
    <source>
        <dbReference type="Proteomes" id="UP000217301"/>
    </source>
</evidence>
<evidence type="ECO:0000313" key="2">
    <source>
        <dbReference type="EMBL" id="ATA84822.1"/>
    </source>
</evidence>
<protein>
    <submittedName>
        <fullName evidence="3">Uncharacterized protein</fullName>
    </submittedName>
</protein>
<feature type="transmembrane region" description="Helical" evidence="1">
    <location>
        <begin position="67"/>
        <end position="83"/>
    </location>
</feature>
<evidence type="ECO:0000313" key="3">
    <source>
        <dbReference type="EMBL" id="SQA75387.1"/>
    </source>
</evidence>
<organism evidence="3 5">
    <name type="scientific">Capnocytophaga sputigena</name>
    <dbReference type="NCBI Taxonomy" id="1019"/>
    <lineage>
        <taxon>Bacteria</taxon>
        <taxon>Pseudomonadati</taxon>
        <taxon>Bacteroidota</taxon>
        <taxon>Flavobacteriia</taxon>
        <taxon>Flavobacteriales</taxon>
        <taxon>Flavobacteriaceae</taxon>
        <taxon>Capnocytophaga</taxon>
    </lineage>
</organism>
<dbReference type="KEGG" id="cspu:CGC55_10015"/>
<name>A0AAX2IAC1_CAPSP</name>
<dbReference type="EMBL" id="UAVP01000008">
    <property type="protein sequence ID" value="SQA75387.1"/>
    <property type="molecule type" value="Genomic_DNA"/>
</dbReference>
<reference evidence="4" key="2">
    <citation type="submission" date="2017-06" db="EMBL/GenBank/DDBJ databases">
        <title>Capnocytophaga spp. assemblies.</title>
        <authorList>
            <person name="Gulvik C.A."/>
        </authorList>
    </citation>
    <scope>NUCLEOTIDE SEQUENCE [LARGE SCALE GENOMIC DNA]</scope>
    <source>
        <strain evidence="4">KC1668</strain>
    </source>
</reference>
<dbReference type="Proteomes" id="UP000249902">
    <property type="component" value="Unassembled WGS sequence"/>
</dbReference>
<sequence>MKKPNIFLAILTGFGFIVLYTICWLGLSLESSLSLRIIDVFLLFTPVIFVLGLLCYYSFYYKIVKKIFWVSVCLTVLTMLYTYHKDKIEETYIVWQSRMSLPKNLKHYPELSRKELTEGKKTITPLYERGEYSLKEKFFNKQHCLLAYYVKPKGEEDYYIGDNPDFPPYFLKFDTSGKIIDSLSLNIAEEQKREFYIKDKYIIDTYTLSYSTWAIDGNPEFRPMKAVEGTDFWKEDDVKTYIAKNHLPTPTCYKIGVRKIEWRPDNQKYYTTFDNESIVVFIQDEKPHYICSTHYISSFKDTFFERTPVFPLFMKLGNDDFYYSDFQSTYTRRKILPQYFLVEGTLDEGGEGKLFMQLRLNNASISFKANTYMWTSEAVALKTPTYYLTKGNEELEKFEKVDLYSNQLLQYQLLSITGQLYMVK</sequence>
<evidence type="ECO:0000313" key="5">
    <source>
        <dbReference type="Proteomes" id="UP000249902"/>
    </source>
</evidence>
<reference evidence="2" key="1">
    <citation type="journal article" date="2017" name="Genome Announc.">
        <title>Twelve Complete Reference Genomes of Clinical Isolates in the Capnocytophaga Genus.</title>
        <authorList>
            <person name="Villarma A."/>
            <person name="Gulvik C.A."/>
            <person name="Rowe L.A."/>
            <person name="Sheth M."/>
            <person name="Juieng P."/>
            <person name="Nicholson A.C."/>
            <person name="Loparev V.N."/>
            <person name="McQuiston J.R."/>
        </authorList>
    </citation>
    <scope>NUCLEOTIDE SEQUENCE</scope>
    <source>
        <strain evidence="2">KC1668</strain>
    </source>
</reference>
<reference evidence="3 5" key="3">
    <citation type="submission" date="2018-06" db="EMBL/GenBank/DDBJ databases">
        <authorList>
            <consortium name="Pathogen Informatics"/>
            <person name="Doyle S."/>
        </authorList>
    </citation>
    <scope>NUCLEOTIDE SEQUENCE [LARGE SCALE GENOMIC DNA]</scope>
    <source>
        <strain evidence="3 5">NCTC11653</strain>
    </source>
</reference>
<keyword evidence="1" id="KW-1133">Transmembrane helix</keyword>
<dbReference type="AlphaFoldDB" id="A0AAX2IAC1"/>
<feature type="transmembrane region" description="Helical" evidence="1">
    <location>
        <begin position="6"/>
        <end position="28"/>
    </location>
</feature>
<evidence type="ECO:0000256" key="1">
    <source>
        <dbReference type="SAM" id="Phobius"/>
    </source>
</evidence>
<keyword evidence="4" id="KW-1185">Reference proteome</keyword>